<feature type="region of interest" description="Disordered" evidence="7">
    <location>
        <begin position="720"/>
        <end position="764"/>
    </location>
</feature>
<reference evidence="9" key="1">
    <citation type="submission" date="2021-02" db="EMBL/GenBank/DDBJ databases">
        <title>Genome sequence Cadophora malorum strain M34.</title>
        <authorList>
            <person name="Stefanovic E."/>
            <person name="Vu D."/>
            <person name="Scully C."/>
            <person name="Dijksterhuis J."/>
            <person name="Roader J."/>
            <person name="Houbraken J."/>
        </authorList>
    </citation>
    <scope>NUCLEOTIDE SEQUENCE</scope>
    <source>
        <strain evidence="9">M34</strain>
    </source>
</reference>
<feature type="compositionally biased region" description="Low complexity" evidence="7">
    <location>
        <begin position="831"/>
        <end position="840"/>
    </location>
</feature>
<dbReference type="GO" id="GO:0003677">
    <property type="term" value="F:DNA binding"/>
    <property type="evidence" value="ECO:0007669"/>
    <property type="project" value="UniProtKB-KW"/>
</dbReference>
<feature type="compositionally biased region" description="Polar residues" evidence="7">
    <location>
        <begin position="444"/>
        <end position="456"/>
    </location>
</feature>
<evidence type="ECO:0000313" key="9">
    <source>
        <dbReference type="EMBL" id="KAG4425638.1"/>
    </source>
</evidence>
<evidence type="ECO:0000259" key="8">
    <source>
        <dbReference type="PROSITE" id="PS50048"/>
    </source>
</evidence>
<dbReference type="SMART" id="SM00066">
    <property type="entry name" value="GAL4"/>
    <property type="match status" value="1"/>
</dbReference>
<evidence type="ECO:0000256" key="2">
    <source>
        <dbReference type="ARBA" id="ARBA00022833"/>
    </source>
</evidence>
<dbReference type="PROSITE" id="PS50048">
    <property type="entry name" value="ZN2_CY6_FUNGAL_2"/>
    <property type="match status" value="1"/>
</dbReference>
<dbReference type="SUPFAM" id="SSF57701">
    <property type="entry name" value="Zn2/Cys6 DNA-binding domain"/>
    <property type="match status" value="1"/>
</dbReference>
<dbReference type="Proteomes" id="UP000664132">
    <property type="component" value="Unassembled WGS sequence"/>
</dbReference>
<feature type="compositionally biased region" description="Low complexity" evidence="7">
    <location>
        <begin position="725"/>
        <end position="745"/>
    </location>
</feature>
<dbReference type="InterPro" id="IPR021858">
    <property type="entry name" value="Fun_TF"/>
</dbReference>
<feature type="domain" description="Zn(2)-C6 fungal-type" evidence="8">
    <location>
        <begin position="57"/>
        <end position="85"/>
    </location>
</feature>
<dbReference type="Gene3D" id="4.10.240.10">
    <property type="entry name" value="Zn(2)-C6 fungal-type DNA-binding domain"/>
    <property type="match status" value="1"/>
</dbReference>
<dbReference type="Pfam" id="PF11951">
    <property type="entry name" value="Fungal_trans_2"/>
    <property type="match status" value="1"/>
</dbReference>
<sequence>MANHSVQHPAKMAMQHTVQYPPAIQAYPTELYRRSSSSDESRLVKKPRASKPKVKSGCVTCKARRVKCDETKPQCLRCQKFGRVCDGYTPEPAQSRGLSQLQPRIPSTSLYGPSVSIHATEDEHRYFQVFTERTAHELSGFYDPTFWTKLVLQESHSVAAIRHSVIALGALNKSLETAPGPGLKVNVIQSIDKKHHEQAVVAHLKAIQSLNNYISSSGSPQLRNALIACLLFVCFETFQGCYASSVQQIYGGLKILRSYYMGKPGSRPWIPRKGAIDTLRFKPAQVAKVSNTVQTREGCDNVSKDRAITQHVENYLENENYPPPDMTDEKANLIELDPNGDLAKSLVHDPEFLIRHMGGTEFQQVPVRPEQRKRSTHVPLMPSPTTRHVSESRTSAGNPSPEASTYGGMRQPSGSGISTSNPTTPTTYTPPLTAPPTPSALNPKPSQGPNAAQTITSRKRPLASRSPTPVPLLQNDLTIEEVLIQSFVRLDGSGLFFGMVPGIPPLVWDTHQIWHLPIPTAPFTDFPTAQRCWDFLMDRTLQFYRRTLFNRRYAPSTSDPPALINKQYNNHIKQLSLFEKAFAPLLKTAILPDGTVTNAAALILSLNQKCTAIMLATVQNESEMLYDEYTEDFAYIVRTCKKIVAEQDSIHLPRNTRFSFDTGIVPPLHVTASKCRDPVIRREAISLLFKSPRQEGMWDGVLSARIGRWLAACEEDGLPDPPLPSLSASTSPESSSSSSSEMNSYPSPPHVVEDKRSVGGWEGGRRISEVVNEMHGSSDEYGAEAYGPGAKRHAGPFHIGEQNGNLNGAINGNGKTNGKGKGVPSRKKSMGRNGSSNGNGSANGNGNGNANGSENGTGWYVPEENRVQLMVVDFHMPERYIKVKCQRALVGRDGKREERETVIAW</sequence>
<dbReference type="GO" id="GO:0000981">
    <property type="term" value="F:DNA-binding transcription factor activity, RNA polymerase II-specific"/>
    <property type="evidence" value="ECO:0007669"/>
    <property type="project" value="InterPro"/>
</dbReference>
<evidence type="ECO:0000256" key="3">
    <source>
        <dbReference type="ARBA" id="ARBA00023015"/>
    </source>
</evidence>
<evidence type="ECO:0000256" key="5">
    <source>
        <dbReference type="ARBA" id="ARBA00023163"/>
    </source>
</evidence>
<keyword evidence="5" id="KW-0804">Transcription</keyword>
<name>A0A8H7WIJ6_9HELO</name>
<keyword evidence="4" id="KW-0238">DNA-binding</keyword>
<keyword evidence="10" id="KW-1185">Reference proteome</keyword>
<evidence type="ECO:0000256" key="7">
    <source>
        <dbReference type="SAM" id="MobiDB-lite"/>
    </source>
</evidence>
<feature type="region of interest" description="Disordered" evidence="7">
    <location>
        <begin position="779"/>
        <end position="859"/>
    </location>
</feature>
<feature type="compositionally biased region" description="Polar residues" evidence="7">
    <location>
        <begin position="383"/>
        <end position="403"/>
    </location>
</feature>
<feature type="region of interest" description="Disordered" evidence="7">
    <location>
        <begin position="363"/>
        <end position="469"/>
    </location>
</feature>
<dbReference type="PANTHER" id="PTHR36206">
    <property type="entry name" value="ASPERCRYPTIN BIOSYNTHESIS CLUSTER-SPECIFIC TRANSCRIPTION REGULATOR ATNN-RELATED"/>
    <property type="match status" value="1"/>
</dbReference>
<evidence type="ECO:0000256" key="4">
    <source>
        <dbReference type="ARBA" id="ARBA00023125"/>
    </source>
</evidence>
<dbReference type="EMBL" id="JAFJYH010000008">
    <property type="protein sequence ID" value="KAG4425638.1"/>
    <property type="molecule type" value="Genomic_DNA"/>
</dbReference>
<dbReference type="CDD" id="cd00067">
    <property type="entry name" value="GAL4"/>
    <property type="match status" value="1"/>
</dbReference>
<evidence type="ECO:0000256" key="6">
    <source>
        <dbReference type="ARBA" id="ARBA00023242"/>
    </source>
</evidence>
<evidence type="ECO:0000313" key="10">
    <source>
        <dbReference type="Proteomes" id="UP000664132"/>
    </source>
</evidence>
<accession>A0A8H7WIJ6</accession>
<dbReference type="GO" id="GO:0008270">
    <property type="term" value="F:zinc ion binding"/>
    <property type="evidence" value="ECO:0007669"/>
    <property type="project" value="InterPro"/>
</dbReference>
<evidence type="ECO:0000256" key="1">
    <source>
        <dbReference type="ARBA" id="ARBA00022723"/>
    </source>
</evidence>
<dbReference type="PANTHER" id="PTHR36206:SF4">
    <property type="entry name" value="HYPOTHETICAL CONSERVED PROTEIN (EUROFUNG)-RELATED"/>
    <property type="match status" value="1"/>
</dbReference>
<organism evidence="9 10">
    <name type="scientific">Cadophora malorum</name>
    <dbReference type="NCBI Taxonomy" id="108018"/>
    <lineage>
        <taxon>Eukaryota</taxon>
        <taxon>Fungi</taxon>
        <taxon>Dikarya</taxon>
        <taxon>Ascomycota</taxon>
        <taxon>Pezizomycotina</taxon>
        <taxon>Leotiomycetes</taxon>
        <taxon>Helotiales</taxon>
        <taxon>Ploettnerulaceae</taxon>
        <taxon>Cadophora</taxon>
    </lineage>
</organism>
<feature type="compositionally biased region" description="Low complexity" evidence="7">
    <location>
        <begin position="419"/>
        <end position="431"/>
    </location>
</feature>
<dbReference type="AlphaFoldDB" id="A0A8H7WIJ6"/>
<comment type="caution">
    <text evidence="9">The sequence shown here is derived from an EMBL/GenBank/DDBJ whole genome shotgun (WGS) entry which is preliminary data.</text>
</comment>
<dbReference type="InterPro" id="IPR036864">
    <property type="entry name" value="Zn2-C6_fun-type_DNA-bd_sf"/>
</dbReference>
<dbReference type="InterPro" id="IPR001138">
    <property type="entry name" value="Zn2Cys6_DnaBD"/>
</dbReference>
<feature type="compositionally biased region" description="Low complexity" evidence="7">
    <location>
        <begin position="803"/>
        <end position="814"/>
    </location>
</feature>
<protein>
    <recommendedName>
        <fullName evidence="8">Zn(2)-C6 fungal-type domain-containing protein</fullName>
    </recommendedName>
</protein>
<keyword evidence="1" id="KW-0479">Metal-binding</keyword>
<keyword evidence="3" id="KW-0805">Transcription regulation</keyword>
<keyword evidence="2" id="KW-0862">Zinc</keyword>
<proteinExistence type="predicted"/>
<keyword evidence="6" id="KW-0539">Nucleus</keyword>
<gene>
    <name evidence="9" type="ORF">IFR04_001100</name>
</gene>
<dbReference type="OrthoDB" id="3598904at2759"/>
<dbReference type="InterPro" id="IPR052360">
    <property type="entry name" value="Transcr_Regulatory_Proteins"/>
</dbReference>
<dbReference type="PROSITE" id="PS00463">
    <property type="entry name" value="ZN2_CY6_FUNGAL_1"/>
    <property type="match status" value="1"/>
</dbReference>
<feature type="compositionally biased region" description="Basic and acidic residues" evidence="7">
    <location>
        <begin position="751"/>
        <end position="764"/>
    </location>
</feature>
<dbReference type="Pfam" id="PF00172">
    <property type="entry name" value="Zn_clus"/>
    <property type="match status" value="1"/>
</dbReference>